<name>A0ABD0A8B5_9GAMM</name>
<evidence type="ECO:0000313" key="2">
    <source>
        <dbReference type="EMBL" id="GGH36003.1"/>
    </source>
</evidence>
<dbReference type="Proteomes" id="UP000652691">
    <property type="component" value="Unassembled WGS sequence"/>
</dbReference>
<dbReference type="PROSITE" id="PS51257">
    <property type="entry name" value="PROKAR_LIPOPROTEIN"/>
    <property type="match status" value="1"/>
</dbReference>
<protein>
    <recommendedName>
        <fullName evidence="4">Lipoprotein-34 (NlpB)</fullName>
    </recommendedName>
</protein>
<sequence length="202" mass="21894">MMQLRLGVVLVISALSLAGCGRFALNNHSLDYKKAQALEPLKFPENATVRPFTPLYPAPTVDPLAIEHAPTFENKTGNRYALPRPESVQTAPSNTTEATATSLGRPQLVMDGNKNPLLKVDGPTATAWQYTFATVSSLNYKVISQADHGYEATIQVGEQNYLLKLTAVGSSNTIALFKLDTTFADPAVATEVLAQIYQNWPA</sequence>
<evidence type="ECO:0000313" key="3">
    <source>
        <dbReference type="Proteomes" id="UP000652691"/>
    </source>
</evidence>
<proteinExistence type="predicted"/>
<accession>A0ABD0A8B5</accession>
<evidence type="ECO:0000256" key="1">
    <source>
        <dbReference type="SAM" id="MobiDB-lite"/>
    </source>
</evidence>
<feature type="region of interest" description="Disordered" evidence="1">
    <location>
        <begin position="75"/>
        <end position="100"/>
    </location>
</feature>
<organism evidence="2 3">
    <name type="scientific">Acinetobacter courvalinii</name>
    <dbReference type="NCBI Taxonomy" id="280147"/>
    <lineage>
        <taxon>Bacteria</taxon>
        <taxon>Pseudomonadati</taxon>
        <taxon>Pseudomonadota</taxon>
        <taxon>Gammaproteobacteria</taxon>
        <taxon>Moraxellales</taxon>
        <taxon>Moraxellaceae</taxon>
        <taxon>Acinetobacter</taxon>
    </lineage>
</organism>
<evidence type="ECO:0008006" key="4">
    <source>
        <dbReference type="Google" id="ProtNLM"/>
    </source>
</evidence>
<comment type="caution">
    <text evidence="2">The sequence shown here is derived from an EMBL/GenBank/DDBJ whole genome shotgun (WGS) entry which is preliminary data.</text>
</comment>
<gene>
    <name evidence="2" type="ORF">GCM10007354_19520</name>
</gene>
<dbReference type="AlphaFoldDB" id="A0ABD0A8B5"/>
<dbReference type="EMBL" id="BMDA01000002">
    <property type="protein sequence ID" value="GGH36003.1"/>
    <property type="molecule type" value="Genomic_DNA"/>
</dbReference>
<reference evidence="2 3" key="1">
    <citation type="journal article" date="2014" name="Int. J. Syst. Evol. Microbiol.">
        <title>Complete genome sequence of Corynebacterium casei LMG S-19264T (=DSM 44701T), isolated from a smear-ripened cheese.</title>
        <authorList>
            <consortium name="US DOE Joint Genome Institute (JGI-PGF)"/>
            <person name="Walter F."/>
            <person name="Albersmeier A."/>
            <person name="Kalinowski J."/>
            <person name="Ruckert C."/>
        </authorList>
    </citation>
    <scope>NUCLEOTIDE SEQUENCE [LARGE SCALE GENOMIC DNA]</scope>
    <source>
        <strain evidence="2 3">CCM 8635</strain>
    </source>
</reference>
<feature type="compositionally biased region" description="Polar residues" evidence="1">
    <location>
        <begin position="87"/>
        <end position="100"/>
    </location>
</feature>